<dbReference type="KEGG" id="rvi:RVIR1_05430"/>
<dbReference type="PANTHER" id="PTHR46401:SF2">
    <property type="entry name" value="GLYCOSYLTRANSFERASE WBBK-RELATED"/>
    <property type="match status" value="1"/>
</dbReference>
<dbReference type="Pfam" id="PF13439">
    <property type="entry name" value="Glyco_transf_4"/>
    <property type="match status" value="1"/>
</dbReference>
<protein>
    <submittedName>
        <fullName evidence="4">Glycosyl transferase group 1</fullName>
    </submittedName>
</protein>
<dbReference type="GO" id="GO:0016757">
    <property type="term" value="F:glycosyltransferase activity"/>
    <property type="evidence" value="ECO:0007669"/>
    <property type="project" value="InterPro"/>
</dbReference>
<dbReference type="FunFam" id="3.40.50.2000:FF:000119">
    <property type="entry name" value="Glycosyl transferase group 1"/>
    <property type="match status" value="1"/>
</dbReference>
<dbReference type="Proteomes" id="UP000282483">
    <property type="component" value="Chromosome"/>
</dbReference>
<evidence type="ECO:0000313" key="4">
    <source>
        <dbReference type="EMBL" id="BBB15046.1"/>
    </source>
</evidence>
<dbReference type="InterPro" id="IPR001296">
    <property type="entry name" value="Glyco_trans_1"/>
</dbReference>
<feature type="domain" description="Glycosyl transferase family 1" evidence="2">
    <location>
        <begin position="195"/>
        <end position="349"/>
    </location>
</feature>
<evidence type="ECO:0000259" key="2">
    <source>
        <dbReference type="Pfam" id="PF00534"/>
    </source>
</evidence>
<dbReference type="SUPFAM" id="SSF53756">
    <property type="entry name" value="UDP-Glycosyltransferase/glycogen phosphorylase"/>
    <property type="match status" value="1"/>
</dbReference>
<proteinExistence type="predicted"/>
<name>A0A2Z5UTU4_9COXI</name>
<dbReference type="Gene3D" id="3.40.50.2000">
    <property type="entry name" value="Glycogen Phosphorylase B"/>
    <property type="match status" value="2"/>
</dbReference>
<organism evidence="4 5">
    <name type="scientific">Candidatus Rickettsiella viridis</name>
    <dbReference type="NCBI Taxonomy" id="676208"/>
    <lineage>
        <taxon>Bacteria</taxon>
        <taxon>Pseudomonadati</taxon>
        <taxon>Pseudomonadota</taxon>
        <taxon>Gammaproteobacteria</taxon>
        <taxon>Legionellales</taxon>
        <taxon>Coxiellaceae</taxon>
        <taxon>Rickettsiella</taxon>
    </lineage>
</organism>
<sequence length="376" mass="42952">MFLTRYGLKPPLTGIGWYASNLMQGLLAHHTIKSLMLVPSIDRVNRKEKKIFFGIKKLVQCSSIAYRSLYHYQNIVFHGKSHSFEQQGFLYHEPSCILRPYSGVKICTVHDLSYIHYSEYHPRGRVKFLFRYLPKSVDMADHIITGSDFVRKELIDYFKIPTEKITTVHHGVSFAFRPRQMNEVDKVLNHYGLLGKTYILSVGTLEPRKNLERLLNAFTQLPEAQRKRYPLVLVGLSGWRVHKLEKLIKQLMKKGVLYCLGYVRSEDLPYLYSGAYGFVYLSLYEGFGLPLLEALASGIPTLCSATSSMPEVVGYAALLVNPFDIDLIKEKLTQLLTDNCLRKKLKKAGPLQAAKFSWGNCVDNTVKVYQKVLAVS</sequence>
<reference evidence="4 5" key="1">
    <citation type="submission" date="2017-03" db="EMBL/GenBank/DDBJ databases">
        <title>The genome sequence of Candidatus Rickettsiella viridis.</title>
        <authorList>
            <person name="Nikoh N."/>
            <person name="Tsuchida T."/>
            <person name="Yamaguchi K."/>
            <person name="Maeda T."/>
            <person name="Shigenobu S."/>
            <person name="Fukatsu T."/>
        </authorList>
    </citation>
    <scope>NUCLEOTIDE SEQUENCE [LARGE SCALE GENOMIC DNA]</scope>
    <source>
        <strain evidence="4 5">Ap-RA04</strain>
    </source>
</reference>
<gene>
    <name evidence="4" type="primary">wbpY</name>
    <name evidence="4" type="ORF">RVIR1_05430</name>
</gene>
<evidence type="ECO:0000256" key="1">
    <source>
        <dbReference type="ARBA" id="ARBA00022679"/>
    </source>
</evidence>
<dbReference type="Pfam" id="PF00534">
    <property type="entry name" value="Glycos_transf_1"/>
    <property type="match status" value="1"/>
</dbReference>
<keyword evidence="5" id="KW-1185">Reference proteome</keyword>
<evidence type="ECO:0000313" key="5">
    <source>
        <dbReference type="Proteomes" id="UP000282483"/>
    </source>
</evidence>
<accession>A0A2Z5UTU4</accession>
<evidence type="ECO:0000259" key="3">
    <source>
        <dbReference type="Pfam" id="PF13439"/>
    </source>
</evidence>
<dbReference type="EMBL" id="AP018005">
    <property type="protein sequence ID" value="BBB15046.1"/>
    <property type="molecule type" value="Genomic_DNA"/>
</dbReference>
<keyword evidence="1 4" id="KW-0808">Transferase</keyword>
<dbReference type="PANTHER" id="PTHR46401">
    <property type="entry name" value="GLYCOSYLTRANSFERASE WBBK-RELATED"/>
    <property type="match status" value="1"/>
</dbReference>
<dbReference type="GO" id="GO:0009103">
    <property type="term" value="P:lipopolysaccharide biosynthetic process"/>
    <property type="evidence" value="ECO:0007669"/>
    <property type="project" value="TreeGrafter"/>
</dbReference>
<dbReference type="CDD" id="cd03809">
    <property type="entry name" value="GT4_MtfB-like"/>
    <property type="match status" value="1"/>
</dbReference>
<dbReference type="InterPro" id="IPR028098">
    <property type="entry name" value="Glyco_trans_4-like_N"/>
</dbReference>
<feature type="domain" description="Glycosyltransferase subfamily 4-like N-terminal" evidence="3">
    <location>
        <begin position="106"/>
        <end position="173"/>
    </location>
</feature>
<dbReference type="AlphaFoldDB" id="A0A2Z5UTU4"/>